<dbReference type="PANTHER" id="PTHR45648">
    <property type="entry name" value="GDSL LIPASE/ACYLHYDROLASE FAMILY PROTEIN (AFU_ORTHOLOGUE AFUA_4G14700)"/>
    <property type="match status" value="1"/>
</dbReference>
<dbReference type="PIRSF" id="PIRSF037375">
    <property type="entry name" value="Autotrns_EstA"/>
    <property type="match status" value="1"/>
</dbReference>
<dbReference type="InterPro" id="IPR017186">
    <property type="entry name" value="Lipase_autotranspt_EstA"/>
</dbReference>
<evidence type="ECO:0000256" key="2">
    <source>
        <dbReference type="ARBA" id="ARBA00022729"/>
    </source>
</evidence>
<keyword evidence="2 4" id="KW-0732">Signal</keyword>
<evidence type="ECO:0000313" key="7">
    <source>
        <dbReference type="Proteomes" id="UP001430954"/>
    </source>
</evidence>
<evidence type="ECO:0000259" key="5">
    <source>
        <dbReference type="PROSITE" id="PS51208"/>
    </source>
</evidence>
<dbReference type="PANTHER" id="PTHR45648:SF22">
    <property type="entry name" value="GDSL LIPASE_ACYLHYDROLASE FAMILY PROTEIN (AFU_ORTHOLOGUE AFUA_4G14700)"/>
    <property type="match status" value="1"/>
</dbReference>
<feature type="chain" id="PRO_5046583277" evidence="4">
    <location>
        <begin position="23"/>
        <end position="615"/>
    </location>
</feature>
<dbReference type="CDD" id="cd01847">
    <property type="entry name" value="Triacylglycerol_lipase_like"/>
    <property type="match status" value="1"/>
</dbReference>
<keyword evidence="3" id="KW-0378">Hydrolase</keyword>
<dbReference type="InterPro" id="IPR036514">
    <property type="entry name" value="SGNH_hydro_sf"/>
</dbReference>
<dbReference type="Pfam" id="PF03797">
    <property type="entry name" value="Autotransporter"/>
    <property type="match status" value="1"/>
</dbReference>
<dbReference type="Gene3D" id="2.40.128.130">
    <property type="entry name" value="Autotransporter beta-domain"/>
    <property type="match status" value="1"/>
</dbReference>
<dbReference type="Proteomes" id="UP001430954">
    <property type="component" value="Unassembled WGS sequence"/>
</dbReference>
<gene>
    <name evidence="6" type="ORF">K6753_07255</name>
</gene>
<dbReference type="InterPro" id="IPR005546">
    <property type="entry name" value="Autotransporte_beta"/>
</dbReference>
<dbReference type="Pfam" id="PF00657">
    <property type="entry name" value="Lipase_GDSL"/>
    <property type="match status" value="1"/>
</dbReference>
<sequence length="615" mass="63406">MNRPVRTALAAALALATAPAFAQTYSQTIFFGDSLTDSGHFRPVLIQVAGPQAAILGRFTTNPGLVWSEQLADFYAAAAVSANQGGSNYAVGGARTGTDTASQLGPVPSVQTQVASYLAATGGQADADALYAVWGGANDVFAAVGTAGAGGDPAPVIGQAVAAQVGAIGTLQAAGARYVLVPTVPDIGLTPGFRAQGPAAQAGGTQLSMAYNDALFGGLAQAGLRVIPLDTFSLFQEVVANPAEFGFTNITGTACQPQITAQSITCNPGTYVTPTAADDYAFADGVHPTANAHTIIADYAASVLEGPRQVAMLPHAQQLAGRTRSDRVAAQWRGGSTGEPGLRAWADLRGDYQKFDEGTGAMVDGEGGGAGLLAGLGWSSGDFHVGGFLGAGSQTLKWGQGRGEFSFDDTTLGAYAGWRGGNGWVGVQASTSQGDYDTERRVDLGPATRVHRASADGDNLTVALDAGWRFDHGTLSHGPVLSLVSQRIDIDAMAEDQADLSTSLAYPQREIDSLVGSVGWQVALQMGEHFAPYARLTWDREFEDHDEEAFAQLQSMPGTAPYAVPGLELDEDYGTVMLGARTTLFGLDADAGLAGSVARNGTDSVGVFLNVGRGF</sequence>
<dbReference type="InterPro" id="IPR051058">
    <property type="entry name" value="GDSL_Est/Lipase"/>
</dbReference>
<feature type="signal peptide" evidence="4">
    <location>
        <begin position="1"/>
        <end position="22"/>
    </location>
</feature>
<protein>
    <submittedName>
        <fullName evidence="6">Autotransporter domain-containing protein</fullName>
    </submittedName>
</protein>
<evidence type="ECO:0000313" key="6">
    <source>
        <dbReference type="EMBL" id="MBZ4039328.1"/>
    </source>
</evidence>
<dbReference type="SMART" id="SM00869">
    <property type="entry name" value="Autotransporter"/>
    <property type="match status" value="1"/>
</dbReference>
<dbReference type="InterPro" id="IPR036709">
    <property type="entry name" value="Autotransporte_beta_dom_sf"/>
</dbReference>
<keyword evidence="7" id="KW-1185">Reference proteome</keyword>
<dbReference type="InterPro" id="IPR001087">
    <property type="entry name" value="GDSL"/>
</dbReference>
<comment type="similarity">
    <text evidence="1">Belongs to the 'GDSL' lipolytic enzyme family.</text>
</comment>
<dbReference type="SUPFAM" id="SSF52266">
    <property type="entry name" value="SGNH hydrolase"/>
    <property type="match status" value="1"/>
</dbReference>
<evidence type="ECO:0000256" key="1">
    <source>
        <dbReference type="ARBA" id="ARBA00008668"/>
    </source>
</evidence>
<dbReference type="Gene3D" id="3.40.50.1110">
    <property type="entry name" value="SGNH hydrolase"/>
    <property type="match status" value="1"/>
</dbReference>
<dbReference type="PROSITE" id="PS51208">
    <property type="entry name" value="AUTOTRANSPORTER"/>
    <property type="match status" value="1"/>
</dbReference>
<proteinExistence type="inferred from homology"/>
<dbReference type="RefSeq" id="WP_223675760.1">
    <property type="nucleotide sequence ID" value="NZ_JAINZW010000003.1"/>
</dbReference>
<organism evidence="6 7">
    <name type="scientific">Novilysobacter selenitireducens</name>
    <dbReference type="NCBI Taxonomy" id="2872639"/>
    <lineage>
        <taxon>Bacteria</taxon>
        <taxon>Pseudomonadati</taxon>
        <taxon>Pseudomonadota</taxon>
        <taxon>Gammaproteobacteria</taxon>
        <taxon>Lysobacterales</taxon>
        <taxon>Lysobacteraceae</taxon>
        <taxon>Novilysobacter</taxon>
    </lineage>
</organism>
<name>A0ABS7T632_9GAMM</name>
<comment type="caution">
    <text evidence="6">The sequence shown here is derived from an EMBL/GenBank/DDBJ whole genome shotgun (WGS) entry which is preliminary data.</text>
</comment>
<dbReference type="SUPFAM" id="SSF103515">
    <property type="entry name" value="Autotransporter"/>
    <property type="match status" value="1"/>
</dbReference>
<accession>A0ABS7T632</accession>
<dbReference type="EMBL" id="JAINZW010000003">
    <property type="protein sequence ID" value="MBZ4039328.1"/>
    <property type="molecule type" value="Genomic_DNA"/>
</dbReference>
<reference evidence="6 7" key="1">
    <citation type="submission" date="2021-09" db="EMBL/GenBank/DDBJ databases">
        <title>Lysobacter sp. 13A isolated from the river sediment.</title>
        <authorList>
            <person name="Liu H."/>
            <person name="Li S."/>
            <person name="Mao S."/>
        </authorList>
    </citation>
    <scope>NUCLEOTIDE SEQUENCE [LARGE SCALE GENOMIC DNA]</scope>
    <source>
        <strain evidence="6 7">13A</strain>
    </source>
</reference>
<evidence type="ECO:0000256" key="3">
    <source>
        <dbReference type="ARBA" id="ARBA00022801"/>
    </source>
</evidence>
<evidence type="ECO:0000256" key="4">
    <source>
        <dbReference type="SAM" id="SignalP"/>
    </source>
</evidence>
<feature type="domain" description="Autotransporter" evidence="5">
    <location>
        <begin position="337"/>
        <end position="615"/>
    </location>
</feature>